<organism evidence="7 8">
    <name type="scientific">Vanessa tameamea</name>
    <name type="common">Kamehameha butterfly</name>
    <dbReference type="NCBI Taxonomy" id="334116"/>
    <lineage>
        <taxon>Eukaryota</taxon>
        <taxon>Metazoa</taxon>
        <taxon>Ecdysozoa</taxon>
        <taxon>Arthropoda</taxon>
        <taxon>Hexapoda</taxon>
        <taxon>Insecta</taxon>
        <taxon>Pterygota</taxon>
        <taxon>Neoptera</taxon>
        <taxon>Endopterygota</taxon>
        <taxon>Lepidoptera</taxon>
        <taxon>Glossata</taxon>
        <taxon>Ditrysia</taxon>
        <taxon>Papilionoidea</taxon>
        <taxon>Nymphalidae</taxon>
        <taxon>Nymphalinae</taxon>
        <taxon>Vanessa</taxon>
    </lineage>
</organism>
<gene>
    <name evidence="8" type="primary">LOC113401719</name>
</gene>
<dbReference type="RefSeq" id="XP_064074101.1">
    <property type="nucleotide sequence ID" value="XM_064218031.1"/>
</dbReference>
<dbReference type="InterPro" id="IPR043504">
    <property type="entry name" value="Peptidase_S1_PA_chymotrypsin"/>
</dbReference>
<evidence type="ECO:0000256" key="4">
    <source>
        <dbReference type="ARBA" id="ARBA00023157"/>
    </source>
</evidence>
<sequence length="252" mass="27076">MAFVWILSLAFFVGASSASHFHDIAGANSTLARVPSVVQVEFLQPWGVWQQKGAATIINNRYVLTAASLFSGPDYNPMYRRVRAGSNFLSSGGVINYVEKANNYPAGNYTNQPRDISVVRLAAVIQYTPMIQRAFIAAAGSIIPNGLTLSQAGWGSRNTSNALTVAPVMTVSTNQCGFNQTAFNQTAFNTTVLCGSLVQGYNFSNADAGSPWIFDNITIGVVSGLNFENSSWPGILSASISYYTNWIITTAV</sequence>
<evidence type="ECO:0000256" key="5">
    <source>
        <dbReference type="SAM" id="SignalP"/>
    </source>
</evidence>
<dbReference type="Gene3D" id="2.40.10.10">
    <property type="entry name" value="Trypsin-like serine proteases"/>
    <property type="match status" value="2"/>
</dbReference>
<dbReference type="Proteomes" id="UP001652626">
    <property type="component" value="Chromosome 20"/>
</dbReference>
<dbReference type="PANTHER" id="PTHR24276:SF91">
    <property type="entry name" value="AT26814P-RELATED"/>
    <property type="match status" value="1"/>
</dbReference>
<reference evidence="8" key="1">
    <citation type="submission" date="2025-08" db="UniProtKB">
        <authorList>
            <consortium name="RefSeq"/>
        </authorList>
    </citation>
    <scope>IDENTIFICATION</scope>
    <source>
        <tissue evidence="8">Whole body</tissue>
    </source>
</reference>
<evidence type="ECO:0000256" key="1">
    <source>
        <dbReference type="ARBA" id="ARBA00022670"/>
    </source>
</evidence>
<proteinExistence type="predicted"/>
<dbReference type="InterPro" id="IPR050430">
    <property type="entry name" value="Peptidase_S1"/>
</dbReference>
<keyword evidence="4" id="KW-1015">Disulfide bond</keyword>
<name>A0ABM4AS26_VANTA</name>
<evidence type="ECO:0000256" key="3">
    <source>
        <dbReference type="ARBA" id="ARBA00022825"/>
    </source>
</evidence>
<dbReference type="PROSITE" id="PS50240">
    <property type="entry name" value="TRYPSIN_DOM"/>
    <property type="match status" value="1"/>
</dbReference>
<keyword evidence="1" id="KW-0645">Protease</keyword>
<evidence type="ECO:0000313" key="8">
    <source>
        <dbReference type="RefSeq" id="XP_064074101.1"/>
    </source>
</evidence>
<keyword evidence="7" id="KW-1185">Reference proteome</keyword>
<dbReference type="SUPFAM" id="SSF50494">
    <property type="entry name" value="Trypsin-like serine proteases"/>
    <property type="match status" value="1"/>
</dbReference>
<dbReference type="Pfam" id="PF00089">
    <property type="entry name" value="Trypsin"/>
    <property type="match status" value="1"/>
</dbReference>
<feature type="chain" id="PRO_5046175355" evidence="5">
    <location>
        <begin position="19"/>
        <end position="252"/>
    </location>
</feature>
<keyword evidence="3" id="KW-0720">Serine protease</keyword>
<dbReference type="GeneID" id="113401719"/>
<accession>A0ABM4AS26</accession>
<dbReference type="PANTHER" id="PTHR24276">
    <property type="entry name" value="POLYSERASE-RELATED"/>
    <property type="match status" value="1"/>
</dbReference>
<dbReference type="SMART" id="SM00020">
    <property type="entry name" value="Tryp_SPc"/>
    <property type="match status" value="1"/>
</dbReference>
<evidence type="ECO:0000256" key="2">
    <source>
        <dbReference type="ARBA" id="ARBA00022801"/>
    </source>
</evidence>
<evidence type="ECO:0000313" key="7">
    <source>
        <dbReference type="Proteomes" id="UP001652626"/>
    </source>
</evidence>
<protein>
    <submittedName>
        <fullName evidence="8">Trypsin, alkaline C-like</fullName>
    </submittedName>
</protein>
<evidence type="ECO:0000259" key="6">
    <source>
        <dbReference type="PROSITE" id="PS50240"/>
    </source>
</evidence>
<keyword evidence="5" id="KW-0732">Signal</keyword>
<dbReference type="InterPro" id="IPR001254">
    <property type="entry name" value="Trypsin_dom"/>
</dbReference>
<feature type="signal peptide" evidence="5">
    <location>
        <begin position="1"/>
        <end position="18"/>
    </location>
</feature>
<feature type="domain" description="Peptidase S1" evidence="6">
    <location>
        <begin position="24"/>
        <end position="252"/>
    </location>
</feature>
<dbReference type="InterPro" id="IPR009003">
    <property type="entry name" value="Peptidase_S1_PA"/>
</dbReference>
<keyword evidence="2" id="KW-0378">Hydrolase</keyword>